<comment type="caution">
    <text evidence="13">The sequence shown here is derived from an EMBL/GenBank/DDBJ whole genome shotgun (WGS) entry which is preliminary data.</text>
</comment>
<dbReference type="PROSITE" id="PS01060">
    <property type="entry name" value="FLIP_1"/>
    <property type="match status" value="1"/>
</dbReference>
<evidence type="ECO:0000256" key="7">
    <source>
        <dbReference type="ARBA" id="ARBA00022927"/>
    </source>
</evidence>
<keyword evidence="3 12" id="KW-0813">Transport</keyword>
<protein>
    <recommendedName>
        <fullName evidence="2 12">Flagellar biosynthetic protein FliP</fullName>
    </recommendedName>
</protein>
<evidence type="ECO:0000256" key="9">
    <source>
        <dbReference type="ARBA" id="ARBA00023136"/>
    </source>
</evidence>
<evidence type="ECO:0000256" key="8">
    <source>
        <dbReference type="ARBA" id="ARBA00022989"/>
    </source>
</evidence>
<evidence type="ECO:0000256" key="5">
    <source>
        <dbReference type="ARBA" id="ARBA00022692"/>
    </source>
</evidence>
<evidence type="ECO:0000256" key="1">
    <source>
        <dbReference type="ARBA" id="ARBA00006257"/>
    </source>
</evidence>
<dbReference type="PANTHER" id="PTHR30587:SF0">
    <property type="entry name" value="FLAGELLAR BIOSYNTHETIC PROTEIN FLIP"/>
    <property type="match status" value="1"/>
</dbReference>
<evidence type="ECO:0000256" key="4">
    <source>
        <dbReference type="ARBA" id="ARBA00022475"/>
    </source>
</evidence>
<feature type="transmembrane region" description="Helical" evidence="12">
    <location>
        <begin position="53"/>
        <end position="86"/>
    </location>
</feature>
<dbReference type="Pfam" id="PF00813">
    <property type="entry name" value="FliP"/>
    <property type="match status" value="1"/>
</dbReference>
<evidence type="ECO:0000313" key="13">
    <source>
        <dbReference type="EMBL" id="ROR01884.1"/>
    </source>
</evidence>
<dbReference type="GO" id="GO:0044781">
    <property type="term" value="P:bacterial-type flagellum organization"/>
    <property type="evidence" value="ECO:0007669"/>
    <property type="project" value="UniProtKB-UniRule"/>
</dbReference>
<dbReference type="InterPro" id="IPR005838">
    <property type="entry name" value="T3SS_IM_P"/>
</dbReference>
<feature type="transmembrane region" description="Helical" evidence="12">
    <location>
        <begin position="231"/>
        <end position="252"/>
    </location>
</feature>
<accession>A0A3N1VGB9</accession>
<keyword evidence="9 12" id="KW-0472">Membrane</keyword>
<dbReference type="PROSITE" id="PS01061">
    <property type="entry name" value="FLIP_2"/>
    <property type="match status" value="1"/>
</dbReference>
<dbReference type="InterPro" id="IPR005837">
    <property type="entry name" value="FliP"/>
</dbReference>
<comment type="subcellular location">
    <subcellularLocation>
        <location evidence="12">Cell membrane</location>
        <topology evidence="12">Multi-pass membrane protein</topology>
    </subcellularLocation>
    <subcellularLocation>
        <location evidence="12">Bacterial flagellum basal body</location>
    </subcellularLocation>
</comment>
<feature type="transmembrane region" description="Helical" evidence="12">
    <location>
        <begin position="199"/>
        <end position="219"/>
    </location>
</feature>
<comment type="similarity">
    <text evidence="1 12">Belongs to the FliP/MopC/SpaP family.</text>
</comment>
<evidence type="ECO:0000256" key="12">
    <source>
        <dbReference type="RuleBase" id="RU362069"/>
    </source>
</evidence>
<evidence type="ECO:0000256" key="10">
    <source>
        <dbReference type="ARBA" id="ARBA00023143"/>
    </source>
</evidence>
<evidence type="ECO:0000256" key="2">
    <source>
        <dbReference type="ARBA" id="ARBA00021714"/>
    </source>
</evidence>
<keyword evidence="5 12" id="KW-0812">Transmembrane</keyword>
<proteinExistence type="inferred from homology"/>
<keyword evidence="14" id="KW-1185">Reference proteome</keyword>
<evidence type="ECO:0000313" key="14">
    <source>
        <dbReference type="Proteomes" id="UP000276223"/>
    </source>
</evidence>
<evidence type="ECO:0000256" key="6">
    <source>
        <dbReference type="ARBA" id="ARBA00022795"/>
    </source>
</evidence>
<keyword evidence="13" id="KW-0969">Cilium</keyword>
<dbReference type="NCBIfam" id="NF009438">
    <property type="entry name" value="PRK12797.1"/>
    <property type="match status" value="1"/>
</dbReference>
<keyword evidence="11 12" id="KW-1006">Bacterial flagellum protein export</keyword>
<dbReference type="PANTHER" id="PTHR30587">
    <property type="entry name" value="FLAGELLAR BIOSYNTHETIC PROTEIN FLIP"/>
    <property type="match status" value="1"/>
</dbReference>
<dbReference type="GO" id="GO:0009425">
    <property type="term" value="C:bacterial-type flagellum basal body"/>
    <property type="evidence" value="ECO:0007669"/>
    <property type="project" value="UniProtKB-SubCell"/>
</dbReference>
<gene>
    <name evidence="12" type="primary">fliP</name>
    <name evidence="13" type="ORF">EDC27_1078</name>
</gene>
<keyword evidence="8 12" id="KW-1133">Transmembrane helix</keyword>
<keyword evidence="6 12" id="KW-1005">Bacterial flagellum biogenesis</keyword>
<keyword evidence="7 12" id="KW-0653">Protein transport</keyword>
<evidence type="ECO:0000256" key="11">
    <source>
        <dbReference type="ARBA" id="ARBA00023225"/>
    </source>
</evidence>
<feature type="transmembrane region" description="Helical" evidence="12">
    <location>
        <begin position="98"/>
        <end position="117"/>
    </location>
</feature>
<keyword evidence="10" id="KW-0975">Bacterial flagellum</keyword>
<dbReference type="GO" id="GO:0005886">
    <property type="term" value="C:plasma membrane"/>
    <property type="evidence" value="ECO:0007669"/>
    <property type="project" value="UniProtKB-SubCell"/>
</dbReference>
<keyword evidence="4 12" id="KW-1003">Cell membrane</keyword>
<dbReference type="GO" id="GO:0009306">
    <property type="term" value="P:protein secretion"/>
    <property type="evidence" value="ECO:0007669"/>
    <property type="project" value="UniProtKB-UniRule"/>
</dbReference>
<keyword evidence="13" id="KW-0282">Flagellum</keyword>
<sequence length="256" mass="28717">MRHRKAFLMLFLVAIVWMATVGCPQWAWSADFTLPAFRLHWDEPSAPDQVSNVLKIVFALTVVSIAPSILLLMTCFTRLAVVLSFLRTALGTQQAPPNQVIVGLALFLTFSIMWPVWQEIHREAVIPLQNQAIDGDTFVQRAVAPLKAFMMKQTRLKDLKLFVSLTQQEKPQDPNDVPLAAVVPAFVISELKTAFQIGFLLYIPFLVLDLVVASVLLSMGMMMLPPVMISLPFKLMLFVLVDGWNLLIGSLVKSFY</sequence>
<dbReference type="PRINTS" id="PR00951">
    <property type="entry name" value="FLGBIOSNFLIP"/>
</dbReference>
<dbReference type="PROSITE" id="PS51257">
    <property type="entry name" value="PROKAR_LIPOPROTEIN"/>
    <property type="match status" value="1"/>
</dbReference>
<name>A0A3N1VGB9_9BACT</name>
<keyword evidence="13" id="KW-0966">Cell projection</keyword>
<comment type="function">
    <text evidence="12">Plays a role in the flagellum-specific transport system.</text>
</comment>
<dbReference type="Proteomes" id="UP000276223">
    <property type="component" value="Unassembled WGS sequence"/>
</dbReference>
<dbReference type="OrthoDB" id="9805111at2"/>
<organism evidence="13 14">
    <name type="scientific">Desulfosoma caldarium</name>
    <dbReference type="NCBI Taxonomy" id="610254"/>
    <lineage>
        <taxon>Bacteria</taxon>
        <taxon>Pseudomonadati</taxon>
        <taxon>Thermodesulfobacteriota</taxon>
        <taxon>Syntrophobacteria</taxon>
        <taxon>Syntrophobacterales</taxon>
        <taxon>Syntrophobacteraceae</taxon>
        <taxon>Desulfosoma</taxon>
    </lineage>
</organism>
<dbReference type="NCBIfam" id="TIGR01103">
    <property type="entry name" value="fliP"/>
    <property type="match status" value="1"/>
</dbReference>
<evidence type="ECO:0000256" key="3">
    <source>
        <dbReference type="ARBA" id="ARBA00022448"/>
    </source>
</evidence>
<dbReference type="RefSeq" id="WP_123289569.1">
    <property type="nucleotide sequence ID" value="NZ_RJVA01000010.1"/>
</dbReference>
<dbReference type="EMBL" id="RJVA01000010">
    <property type="protein sequence ID" value="ROR01884.1"/>
    <property type="molecule type" value="Genomic_DNA"/>
</dbReference>
<dbReference type="AlphaFoldDB" id="A0A3N1VGB9"/>
<dbReference type="PRINTS" id="PR01302">
    <property type="entry name" value="TYPE3IMPPROT"/>
</dbReference>
<reference evidence="13 14" key="1">
    <citation type="submission" date="2018-11" db="EMBL/GenBank/DDBJ databases">
        <title>Genomic Encyclopedia of Type Strains, Phase IV (KMG-IV): sequencing the most valuable type-strain genomes for metagenomic binning, comparative biology and taxonomic classification.</title>
        <authorList>
            <person name="Goeker M."/>
        </authorList>
    </citation>
    <scope>NUCLEOTIDE SEQUENCE [LARGE SCALE GENOMIC DNA]</scope>
    <source>
        <strain evidence="13 14">DSM 22027</strain>
    </source>
</reference>